<dbReference type="EMBL" id="VIGV01000004">
    <property type="protein sequence ID" value="TWS23255.1"/>
    <property type="molecule type" value="Genomic_DNA"/>
</dbReference>
<dbReference type="NCBIfam" id="TIGR00254">
    <property type="entry name" value="GGDEF"/>
    <property type="match status" value="1"/>
</dbReference>
<dbReference type="SUPFAM" id="SSF55073">
    <property type="entry name" value="Nucleotide cyclase"/>
    <property type="match status" value="1"/>
</dbReference>
<sequence length="474" mass="50067">MSSESGSGAAGGSGFVIAQSNLTDRSAPRRVTRKTRRRGGIMSESPSPLGFLARGESVVALLVDEFLMSIADDVYLPLPAAMVRADLLDAFQLIIAALTAEDFDPTVGRDAGRLLVALQITVPEGAAAGGRAIAALPDALMRAPSAEMRRRTALILAEYAAGYAEALTGRIIDGQAAVHRAAQLARRSAEEGERQAEARLRMMFEHARLAVFVADESGRVLSASPVMANLMEVNRTRLGATGDDILPLLADDPSEVVRALETLARVDDEKATVFLEAHGVVIGDRKGVVRWATSRTPVDGNRPAMIVGVGHDVTELRAQQTQLDHLAHHDPLTGLPNRRSLAADLHALTAPSGFCLIDLDDFKRINDLLGHSGGDALLAAVAERMRLALGGTGRLYRVGGDEFAILVAPPFTPGDAAQLIHRTLRTPIEVTHGPPIAVGASIGTTVAPAGVSTVEEVIAAADTGLYRSKEARRA</sequence>
<dbReference type="PROSITE" id="PS50887">
    <property type="entry name" value="GGDEF"/>
    <property type="match status" value="1"/>
</dbReference>
<proteinExistence type="predicted"/>
<dbReference type="Pfam" id="PF08448">
    <property type="entry name" value="PAS_4"/>
    <property type="match status" value="1"/>
</dbReference>
<dbReference type="Pfam" id="PF00990">
    <property type="entry name" value="GGDEF"/>
    <property type="match status" value="1"/>
</dbReference>
<dbReference type="PANTHER" id="PTHR44757:SF2">
    <property type="entry name" value="BIOFILM ARCHITECTURE MAINTENANCE PROTEIN MBAA"/>
    <property type="match status" value="1"/>
</dbReference>
<evidence type="ECO:0000313" key="3">
    <source>
        <dbReference type="EMBL" id="TWS23255.1"/>
    </source>
</evidence>
<dbReference type="PROSITE" id="PS50112">
    <property type="entry name" value="PAS"/>
    <property type="match status" value="1"/>
</dbReference>
<reference evidence="3 4" key="1">
    <citation type="submission" date="2019-08" db="EMBL/GenBank/DDBJ databases">
        <title>Tsukamurella conjunctivitidis sp. nov., Tsukamurella assacharolytica sp. nov. and Tsukamurella sputae sp. nov. isolated from patients with conjunctivitis, bacteraemia (lymphoma) and respiratory infection (sputum) in Hong Kong.</title>
        <authorList>
            <person name="Fok K.M.N."/>
            <person name="Fong J.Y.H."/>
        </authorList>
    </citation>
    <scope>NUCLEOTIDE SEQUENCE [LARGE SCALE GENOMIC DNA]</scope>
    <source>
        <strain evidence="3 4">HKU70</strain>
    </source>
</reference>
<dbReference type="SMART" id="SM00267">
    <property type="entry name" value="GGDEF"/>
    <property type="match status" value="1"/>
</dbReference>
<dbReference type="InterPro" id="IPR052155">
    <property type="entry name" value="Biofilm_reg_signaling"/>
</dbReference>
<dbReference type="NCBIfam" id="TIGR00229">
    <property type="entry name" value="sensory_box"/>
    <property type="match status" value="1"/>
</dbReference>
<evidence type="ECO:0000259" key="1">
    <source>
        <dbReference type="PROSITE" id="PS50112"/>
    </source>
</evidence>
<dbReference type="InterPro" id="IPR000014">
    <property type="entry name" value="PAS"/>
</dbReference>
<dbReference type="InterPro" id="IPR000160">
    <property type="entry name" value="GGDEF_dom"/>
</dbReference>
<accession>A0A5C5RMD1</accession>
<dbReference type="InterPro" id="IPR035965">
    <property type="entry name" value="PAS-like_dom_sf"/>
</dbReference>
<dbReference type="InterPro" id="IPR013656">
    <property type="entry name" value="PAS_4"/>
</dbReference>
<keyword evidence="4" id="KW-1185">Reference proteome</keyword>
<dbReference type="AlphaFoldDB" id="A0A5C5RMD1"/>
<dbReference type="Gene3D" id="3.30.450.20">
    <property type="entry name" value="PAS domain"/>
    <property type="match status" value="1"/>
</dbReference>
<dbReference type="Gene3D" id="3.30.70.270">
    <property type="match status" value="1"/>
</dbReference>
<protein>
    <submittedName>
        <fullName evidence="3">Diguanylate cyclase</fullName>
    </submittedName>
</protein>
<organism evidence="3 4">
    <name type="scientific">Tsukamurella sputi</name>
    <dbReference type="NCBI Taxonomy" id="2591848"/>
    <lineage>
        <taxon>Bacteria</taxon>
        <taxon>Bacillati</taxon>
        <taxon>Actinomycetota</taxon>
        <taxon>Actinomycetes</taxon>
        <taxon>Mycobacteriales</taxon>
        <taxon>Tsukamurellaceae</taxon>
        <taxon>Tsukamurella</taxon>
    </lineage>
</organism>
<feature type="domain" description="GGDEF" evidence="2">
    <location>
        <begin position="350"/>
        <end position="474"/>
    </location>
</feature>
<comment type="caution">
    <text evidence="3">The sequence shown here is derived from an EMBL/GenBank/DDBJ whole genome shotgun (WGS) entry which is preliminary data.</text>
</comment>
<gene>
    <name evidence="3" type="ORF">FK268_13150</name>
</gene>
<dbReference type="InterPro" id="IPR043128">
    <property type="entry name" value="Rev_trsase/Diguanyl_cyclase"/>
</dbReference>
<evidence type="ECO:0000259" key="2">
    <source>
        <dbReference type="PROSITE" id="PS50887"/>
    </source>
</evidence>
<name>A0A5C5RMD1_9ACTN</name>
<dbReference type="SUPFAM" id="SSF55785">
    <property type="entry name" value="PYP-like sensor domain (PAS domain)"/>
    <property type="match status" value="1"/>
</dbReference>
<dbReference type="PANTHER" id="PTHR44757">
    <property type="entry name" value="DIGUANYLATE CYCLASE DGCP"/>
    <property type="match status" value="1"/>
</dbReference>
<dbReference type="CDD" id="cd01949">
    <property type="entry name" value="GGDEF"/>
    <property type="match status" value="1"/>
</dbReference>
<dbReference type="Proteomes" id="UP000319792">
    <property type="component" value="Unassembled WGS sequence"/>
</dbReference>
<dbReference type="InterPro" id="IPR029787">
    <property type="entry name" value="Nucleotide_cyclase"/>
</dbReference>
<feature type="domain" description="PAS" evidence="1">
    <location>
        <begin position="196"/>
        <end position="238"/>
    </location>
</feature>
<evidence type="ECO:0000313" key="4">
    <source>
        <dbReference type="Proteomes" id="UP000319792"/>
    </source>
</evidence>